<organism evidence="1 2">
    <name type="scientific">Hygrophoropsis aurantiaca</name>
    <dbReference type="NCBI Taxonomy" id="72124"/>
    <lineage>
        <taxon>Eukaryota</taxon>
        <taxon>Fungi</taxon>
        <taxon>Dikarya</taxon>
        <taxon>Basidiomycota</taxon>
        <taxon>Agaricomycotina</taxon>
        <taxon>Agaricomycetes</taxon>
        <taxon>Agaricomycetidae</taxon>
        <taxon>Boletales</taxon>
        <taxon>Coniophorineae</taxon>
        <taxon>Hygrophoropsidaceae</taxon>
        <taxon>Hygrophoropsis</taxon>
    </lineage>
</organism>
<sequence>MVIFRPLDQARRNRVIGLSEEYMHQSIQQAIAKLRDEVNLKNLELERKIEQQNQTTKELNSEAIGALMPIHLRTHLDDTREYILTQILHLNPRTTMWAIFARSPASPQWDTQISRILAGFEREHVPEQFRPPREALRFLFDDSSESRNDGNQAAHRGTQQEQKAAIEGMNFATRHEVAEGAPVLPSALLSALTPNYQYTNFITFSGADTTATNDKFLREKGHNQVDTGTCPTGVLHTNPQLATQEPDIRIYTPDACIHAWQRLPDTGTQAEAVHSRTRRANRCAARVRGLEGKWGFQFSRLRLVGAMNLARVQSTDFRPSASLVRYIGLRFAAQANTTRILERLLTASLAFAKDSPDGQPKFDVWTTAAWAELNANADELNANADKSEGSGNGNEDIQGLSHAMPTHISTLKFKTRRE</sequence>
<evidence type="ECO:0000313" key="2">
    <source>
        <dbReference type="Proteomes" id="UP000790377"/>
    </source>
</evidence>
<keyword evidence="2" id="KW-1185">Reference proteome</keyword>
<comment type="caution">
    <text evidence="1">The sequence shown here is derived from an EMBL/GenBank/DDBJ whole genome shotgun (WGS) entry which is preliminary data.</text>
</comment>
<proteinExistence type="predicted"/>
<dbReference type="EMBL" id="MU268057">
    <property type="protein sequence ID" value="KAH7906179.1"/>
    <property type="molecule type" value="Genomic_DNA"/>
</dbReference>
<reference evidence="1" key="1">
    <citation type="journal article" date="2021" name="New Phytol.">
        <title>Evolutionary innovations through gain and loss of genes in the ectomycorrhizal Boletales.</title>
        <authorList>
            <person name="Wu G."/>
            <person name="Miyauchi S."/>
            <person name="Morin E."/>
            <person name="Kuo A."/>
            <person name="Drula E."/>
            <person name="Varga T."/>
            <person name="Kohler A."/>
            <person name="Feng B."/>
            <person name="Cao Y."/>
            <person name="Lipzen A."/>
            <person name="Daum C."/>
            <person name="Hundley H."/>
            <person name="Pangilinan J."/>
            <person name="Johnson J."/>
            <person name="Barry K."/>
            <person name="LaButti K."/>
            <person name="Ng V."/>
            <person name="Ahrendt S."/>
            <person name="Min B."/>
            <person name="Choi I.G."/>
            <person name="Park H."/>
            <person name="Plett J.M."/>
            <person name="Magnuson J."/>
            <person name="Spatafora J.W."/>
            <person name="Nagy L.G."/>
            <person name="Henrissat B."/>
            <person name="Grigoriev I.V."/>
            <person name="Yang Z.L."/>
            <person name="Xu J."/>
            <person name="Martin F.M."/>
        </authorList>
    </citation>
    <scope>NUCLEOTIDE SEQUENCE</scope>
    <source>
        <strain evidence="1">ATCC 28755</strain>
    </source>
</reference>
<dbReference type="Proteomes" id="UP000790377">
    <property type="component" value="Unassembled WGS sequence"/>
</dbReference>
<evidence type="ECO:0000313" key="1">
    <source>
        <dbReference type="EMBL" id="KAH7906179.1"/>
    </source>
</evidence>
<protein>
    <submittedName>
        <fullName evidence="1">Uncharacterized protein</fullName>
    </submittedName>
</protein>
<name>A0ACB7ZZ76_9AGAM</name>
<accession>A0ACB7ZZ76</accession>
<gene>
    <name evidence="1" type="ORF">BJ138DRAFT_1117804</name>
</gene>